<proteinExistence type="inferred from homology"/>
<comment type="similarity">
    <text evidence="1">Belongs to the fructosamine kinase family.</text>
</comment>
<protein>
    <submittedName>
        <fullName evidence="2">Ribulosamine/erythrulosamine 3-kinase potentially involved in protein deglycation</fullName>
    </submittedName>
</protein>
<dbReference type="InterPro" id="IPR011009">
    <property type="entry name" value="Kinase-like_dom_sf"/>
</dbReference>
<dbReference type="Gene3D" id="3.30.200.20">
    <property type="entry name" value="Phosphorylase Kinase, domain 1"/>
    <property type="match status" value="1"/>
</dbReference>
<accession>A0A2T5G961</accession>
<dbReference type="Proteomes" id="UP000244016">
    <property type="component" value="Unassembled WGS sequence"/>
</dbReference>
<dbReference type="SUPFAM" id="SSF56112">
    <property type="entry name" value="Protein kinase-like (PK-like)"/>
    <property type="match status" value="1"/>
</dbReference>
<dbReference type="GO" id="GO:0016301">
    <property type="term" value="F:kinase activity"/>
    <property type="evidence" value="ECO:0007669"/>
    <property type="project" value="UniProtKB-UniRule"/>
</dbReference>
<dbReference type="PIRSF" id="PIRSF006221">
    <property type="entry name" value="Ketosamine-3-kinase"/>
    <property type="match status" value="1"/>
</dbReference>
<dbReference type="Pfam" id="PF03881">
    <property type="entry name" value="Fructosamin_kin"/>
    <property type="match status" value="1"/>
</dbReference>
<dbReference type="InterPro" id="IPR016477">
    <property type="entry name" value="Fructo-/Ketosamine-3-kinase"/>
</dbReference>
<dbReference type="EMBL" id="PEBW01000002">
    <property type="protein sequence ID" value="PTQ52727.1"/>
    <property type="molecule type" value="Genomic_DNA"/>
</dbReference>
<evidence type="ECO:0000256" key="1">
    <source>
        <dbReference type="PIRNR" id="PIRNR006221"/>
    </source>
</evidence>
<dbReference type="AlphaFoldDB" id="A0A2T5G961"/>
<dbReference type="PANTHER" id="PTHR12149:SF8">
    <property type="entry name" value="PROTEIN-RIBULOSAMINE 3-KINASE"/>
    <property type="match status" value="1"/>
</dbReference>
<reference evidence="2 3" key="1">
    <citation type="submission" date="2017-08" db="EMBL/GenBank/DDBJ databases">
        <title>Burning lignite coal seam in the remote Altai Mountains harbors a hydrogen-driven thermophilic microbial community.</title>
        <authorList>
            <person name="Kadnikov V.V."/>
            <person name="Mardanov A.V."/>
            <person name="Ivasenko D."/>
            <person name="Beletsky A.V."/>
            <person name="Karnachuk O.V."/>
            <person name="Ravin N.V."/>
        </authorList>
    </citation>
    <scope>NUCLEOTIDE SEQUENCE [LARGE SCALE GENOMIC DNA]</scope>
    <source>
        <strain evidence="2">AL31</strain>
    </source>
</reference>
<dbReference type="Gene3D" id="3.90.1200.10">
    <property type="match status" value="1"/>
</dbReference>
<name>A0A2T5G961_9BACL</name>
<dbReference type="PANTHER" id="PTHR12149">
    <property type="entry name" value="FRUCTOSAMINE 3 KINASE-RELATED PROTEIN"/>
    <property type="match status" value="1"/>
</dbReference>
<comment type="caution">
    <text evidence="2">The sequence shown here is derived from an EMBL/GenBank/DDBJ whole genome shotgun (WGS) entry which is preliminary data.</text>
</comment>
<evidence type="ECO:0000313" key="3">
    <source>
        <dbReference type="Proteomes" id="UP000244016"/>
    </source>
</evidence>
<gene>
    <name evidence="2" type="ORF">BLITH_0906</name>
</gene>
<keyword evidence="1 2" id="KW-0418">Kinase</keyword>
<evidence type="ECO:0000313" key="2">
    <source>
        <dbReference type="EMBL" id="PTQ52727.1"/>
    </source>
</evidence>
<sequence length="314" mass="34339">MGGEAQAEAFARDLLVRQGICLPEGEVRRHPVTGGDTSAAFRLEGSRGSFFVKWAESAKADVLAAEAEGLRALGEALQAAVPPEGEHGAPRCGVPRVLASGSQGGSGVAVLILAWIDAGPKDEKAAALLGRCLGELHRETARSSPRRYGFFRDTYIGGLRQPNAWGESWPEFYGTRRLLPLIAAAGRRGVMPPSRRRRLEHLLKRLPELLPAHPPASLLHGDLWSGNWLADPSGRVYLVDPAVFFGDREHDLAMVRLFGGFPPSFFTAYADAYPPDPGFVEREPLYRLYYLLVHLVLFGETYGPAVDRILRTYA</sequence>
<keyword evidence="1" id="KW-0808">Transferase</keyword>
<organism evidence="2 3">
    <name type="scientific">Brockia lithotrophica</name>
    <dbReference type="NCBI Taxonomy" id="933949"/>
    <lineage>
        <taxon>Bacteria</taxon>
        <taxon>Bacillati</taxon>
        <taxon>Bacillota</taxon>
        <taxon>Bacilli</taxon>
        <taxon>Bacillales</taxon>
        <taxon>Bacillales Family X. Incertae Sedis</taxon>
        <taxon>Brockia</taxon>
    </lineage>
</organism>